<dbReference type="RefSeq" id="WP_163075924.1">
    <property type="nucleotide sequence ID" value="NZ_CP048630.1"/>
</dbReference>
<dbReference type="GO" id="GO:0005886">
    <property type="term" value="C:plasma membrane"/>
    <property type="evidence" value="ECO:0007669"/>
    <property type="project" value="TreeGrafter"/>
</dbReference>
<accession>A0A6P1YN76</accession>
<proteinExistence type="predicted"/>
<dbReference type="Gene3D" id="1.10.1750.10">
    <property type="match status" value="1"/>
</dbReference>
<evidence type="ECO:0000313" key="2">
    <source>
        <dbReference type="EMBL" id="QIB34779.1"/>
    </source>
</evidence>
<organism evidence="2 3">
    <name type="scientific">Ancylobacter pratisalsi</name>
    <dbReference type="NCBI Taxonomy" id="1745854"/>
    <lineage>
        <taxon>Bacteria</taxon>
        <taxon>Pseudomonadati</taxon>
        <taxon>Pseudomonadota</taxon>
        <taxon>Alphaproteobacteria</taxon>
        <taxon>Hyphomicrobiales</taxon>
        <taxon>Xanthobacteraceae</taxon>
        <taxon>Ancylobacter</taxon>
    </lineage>
</organism>
<dbReference type="EMBL" id="CP048630">
    <property type="protein sequence ID" value="QIB34779.1"/>
    <property type="molecule type" value="Genomic_DNA"/>
</dbReference>
<dbReference type="PANTHER" id="PTHR30050:SF5">
    <property type="entry name" value="DNAA REGULATORY INACTIVATOR HDA"/>
    <property type="match status" value="1"/>
</dbReference>
<dbReference type="KEGG" id="apra:G3A50_14475"/>
<dbReference type="GO" id="GO:0005524">
    <property type="term" value="F:ATP binding"/>
    <property type="evidence" value="ECO:0007669"/>
    <property type="project" value="InterPro"/>
</dbReference>
<keyword evidence="3" id="KW-1185">Reference proteome</keyword>
<evidence type="ECO:0000259" key="1">
    <source>
        <dbReference type="SMART" id="SM00760"/>
    </source>
</evidence>
<dbReference type="InterPro" id="IPR013159">
    <property type="entry name" value="DnaA_C"/>
</dbReference>
<dbReference type="GO" id="GO:0003688">
    <property type="term" value="F:DNA replication origin binding"/>
    <property type="evidence" value="ECO:0007669"/>
    <property type="project" value="TreeGrafter"/>
</dbReference>
<protein>
    <recommendedName>
        <fullName evidence="1">Chromosomal replication initiator DnaA C-terminal domain-containing protein</fullName>
    </recommendedName>
</protein>
<dbReference type="Proteomes" id="UP000464751">
    <property type="component" value="Chromosome"/>
</dbReference>
<dbReference type="CDD" id="cd06571">
    <property type="entry name" value="Bac_DnaA_C"/>
    <property type="match status" value="1"/>
</dbReference>
<feature type="domain" description="Chromosomal replication initiator DnaA C-terminal" evidence="1">
    <location>
        <begin position="8"/>
        <end position="77"/>
    </location>
</feature>
<dbReference type="PANTHER" id="PTHR30050">
    <property type="entry name" value="CHROMOSOMAL REPLICATION INITIATOR PROTEIN DNAA"/>
    <property type="match status" value="1"/>
</dbReference>
<dbReference type="AlphaFoldDB" id="A0A6P1YN76"/>
<dbReference type="SMART" id="SM00760">
    <property type="entry name" value="Bac_DnaA_C"/>
    <property type="match status" value="1"/>
</dbReference>
<dbReference type="GO" id="GO:0006270">
    <property type="term" value="P:DNA replication initiation"/>
    <property type="evidence" value="ECO:0007669"/>
    <property type="project" value="InterPro"/>
</dbReference>
<sequence length="194" mass="21422">MIAAPVVTVYAVLNAVAVHFRVPEREILLHRRDQHVAWPRHVTVGLASRLTTYSLPRIGRALGGRDHTTILHSRRRFDQRIACDPAAAREVDTIQDAILSTADGDGEKAELAFVMTEIEQRTAELAQLDSVIALAERRLASLHNSFEMLSAARAVGRARFDVIVNEFTAGQGAARRELDQSLDRLMRLTGGGHV</sequence>
<evidence type="ECO:0000313" key="3">
    <source>
        <dbReference type="Proteomes" id="UP000464751"/>
    </source>
</evidence>
<gene>
    <name evidence="2" type="ORF">G3A50_14475</name>
</gene>
<dbReference type="InterPro" id="IPR010921">
    <property type="entry name" value="Trp_repressor/repl_initiator"/>
</dbReference>
<dbReference type="SUPFAM" id="SSF48295">
    <property type="entry name" value="TrpR-like"/>
    <property type="match status" value="1"/>
</dbReference>
<reference evidence="2 3" key="1">
    <citation type="submission" date="2020-02" db="EMBL/GenBank/DDBJ databases">
        <authorList>
            <person name="Li G."/>
        </authorList>
    </citation>
    <scope>NUCLEOTIDE SEQUENCE [LARGE SCALE GENOMIC DNA]</scope>
    <source>
        <strain evidence="2 3">DSM 102029</strain>
    </source>
</reference>
<dbReference type="GO" id="GO:0006275">
    <property type="term" value="P:regulation of DNA replication"/>
    <property type="evidence" value="ECO:0007669"/>
    <property type="project" value="InterPro"/>
</dbReference>
<name>A0A6P1YN76_9HYPH</name>
<dbReference type="Pfam" id="PF08299">
    <property type="entry name" value="Bac_DnaA_C"/>
    <property type="match status" value="1"/>
</dbReference>